<dbReference type="PANTHER" id="PTHR33790:SF1">
    <property type="entry name" value="PROTEIN EARLY RESPONSIVE TO DEHYDRATION 15"/>
    <property type="match status" value="1"/>
</dbReference>
<dbReference type="PANTHER" id="PTHR33790">
    <property type="entry name" value="OS05G0344200 PROTEIN"/>
    <property type="match status" value="1"/>
</dbReference>
<evidence type="ECO:0000313" key="1">
    <source>
        <dbReference type="EMBL" id="KAG6503300.1"/>
    </source>
</evidence>
<dbReference type="EMBL" id="JACMSC010000010">
    <property type="protein sequence ID" value="KAG6503300.1"/>
    <property type="molecule type" value="Genomic_DNA"/>
</dbReference>
<accession>A0A8J5GHM7</accession>
<proteinExistence type="predicted"/>
<protein>
    <submittedName>
        <fullName evidence="2">Uncharacterized protein</fullName>
    </submittedName>
</protein>
<name>A0A8J5GHM7_ZINOF</name>
<keyword evidence="3" id="KW-1185">Reference proteome</keyword>
<dbReference type="InterPro" id="IPR040414">
    <property type="entry name" value="CID1/CID2"/>
</dbReference>
<reference evidence="2 3" key="1">
    <citation type="submission" date="2020-08" db="EMBL/GenBank/DDBJ databases">
        <title>Plant Genome Project.</title>
        <authorList>
            <person name="Zhang R.-G."/>
        </authorList>
    </citation>
    <scope>NUCLEOTIDE SEQUENCE [LARGE SCALE GENOMIC DNA]</scope>
    <source>
        <tissue evidence="2">Rhizome</tissue>
    </source>
</reference>
<organism evidence="2 3">
    <name type="scientific">Zingiber officinale</name>
    <name type="common">Ginger</name>
    <name type="synonym">Amomum zingiber</name>
    <dbReference type="NCBI Taxonomy" id="94328"/>
    <lineage>
        <taxon>Eukaryota</taxon>
        <taxon>Viridiplantae</taxon>
        <taxon>Streptophyta</taxon>
        <taxon>Embryophyta</taxon>
        <taxon>Tracheophyta</taxon>
        <taxon>Spermatophyta</taxon>
        <taxon>Magnoliopsida</taxon>
        <taxon>Liliopsida</taxon>
        <taxon>Zingiberales</taxon>
        <taxon>Zingiberaceae</taxon>
        <taxon>Zingiber</taxon>
    </lineage>
</organism>
<dbReference type="EMBL" id="JACMSC010000009">
    <property type="protein sequence ID" value="KAG6506697.1"/>
    <property type="molecule type" value="Genomic_DNA"/>
</dbReference>
<gene>
    <name evidence="2" type="ORF">ZIOFF_032024</name>
    <name evidence="1" type="ORF">ZIOFF_035611</name>
</gene>
<dbReference type="OrthoDB" id="1918588at2759"/>
<dbReference type="Proteomes" id="UP000734854">
    <property type="component" value="Unassembled WGS sequence"/>
</dbReference>
<evidence type="ECO:0000313" key="2">
    <source>
        <dbReference type="EMBL" id="KAG6506697.1"/>
    </source>
</evidence>
<sequence length="137" mass="15419">MDLKVISSSSVTARARSVLNPDAAPYVPASQRSVEDFSPEWWALVQFSPQFGHYWLRECFHDEGDIEDPDLPDDISDALDRKEKNSGGWRREVAVWGAEKWKASLLGCAAEGARYAAKVAKVVNMKKMSPRLIQQPR</sequence>
<comment type="caution">
    <text evidence="2">The sequence shown here is derived from an EMBL/GenBank/DDBJ whole genome shotgun (WGS) entry which is preliminary data.</text>
</comment>
<evidence type="ECO:0000313" key="3">
    <source>
        <dbReference type="Proteomes" id="UP000734854"/>
    </source>
</evidence>
<dbReference type="AlphaFoldDB" id="A0A8J5GHM7"/>